<dbReference type="RefSeq" id="XP_013786345.1">
    <property type="nucleotide sequence ID" value="XM_013930891.2"/>
</dbReference>
<evidence type="ECO:0000259" key="5">
    <source>
        <dbReference type="PROSITE" id="PS50200"/>
    </source>
</evidence>
<dbReference type="SMART" id="SM00314">
    <property type="entry name" value="RA"/>
    <property type="match status" value="1"/>
</dbReference>
<evidence type="ECO:0000313" key="8">
    <source>
        <dbReference type="RefSeq" id="XP_013786345.1"/>
    </source>
</evidence>
<dbReference type="InterPro" id="IPR000159">
    <property type="entry name" value="RA_dom"/>
</dbReference>
<dbReference type="InterPro" id="IPR008937">
    <property type="entry name" value="Ras-like_GEF"/>
</dbReference>
<gene>
    <name evidence="8" type="primary">LOC106470342</name>
</gene>
<dbReference type="Gene3D" id="1.20.870.10">
    <property type="entry name" value="Son of sevenless (SoS) protein Chain: S domain 1"/>
    <property type="match status" value="1"/>
</dbReference>
<dbReference type="SMART" id="SM00147">
    <property type="entry name" value="RasGEF"/>
    <property type="match status" value="1"/>
</dbReference>
<proteinExistence type="predicted"/>
<evidence type="ECO:0000256" key="3">
    <source>
        <dbReference type="SAM" id="MobiDB-lite"/>
    </source>
</evidence>
<evidence type="ECO:0000313" key="7">
    <source>
        <dbReference type="Proteomes" id="UP000694941"/>
    </source>
</evidence>
<feature type="domain" description="N-terminal Ras-GEF" evidence="6">
    <location>
        <begin position="64"/>
        <end position="190"/>
    </location>
</feature>
<dbReference type="InterPro" id="IPR029071">
    <property type="entry name" value="Ubiquitin-like_domsf"/>
</dbReference>
<feature type="compositionally biased region" description="Low complexity" evidence="3">
    <location>
        <begin position="526"/>
        <end position="537"/>
    </location>
</feature>
<evidence type="ECO:0000259" key="6">
    <source>
        <dbReference type="PROSITE" id="PS50212"/>
    </source>
</evidence>
<dbReference type="CDD" id="cd06224">
    <property type="entry name" value="REM"/>
    <property type="match status" value="1"/>
</dbReference>
<dbReference type="SUPFAM" id="SSF48366">
    <property type="entry name" value="Ras GEF"/>
    <property type="match status" value="1"/>
</dbReference>
<dbReference type="PROSITE" id="PS00720">
    <property type="entry name" value="RASGEF"/>
    <property type="match status" value="1"/>
</dbReference>
<accession>A0ABM1BPU8</accession>
<dbReference type="Gene3D" id="1.10.840.10">
    <property type="entry name" value="Ras guanine-nucleotide exchange factors catalytic domain"/>
    <property type="match status" value="1"/>
</dbReference>
<dbReference type="SUPFAM" id="SSF54236">
    <property type="entry name" value="Ubiquitin-like"/>
    <property type="match status" value="1"/>
</dbReference>
<dbReference type="PROSITE" id="PS50200">
    <property type="entry name" value="RA"/>
    <property type="match status" value="1"/>
</dbReference>
<keyword evidence="7" id="KW-1185">Reference proteome</keyword>
<evidence type="ECO:0000256" key="1">
    <source>
        <dbReference type="ARBA" id="ARBA00022658"/>
    </source>
</evidence>
<dbReference type="PANTHER" id="PTHR23113:SF312">
    <property type="entry name" value="RAL GUANINE NUCLEOTIDE DISSOCIATION STIMULATOR-LIKE, ISOFORM E"/>
    <property type="match status" value="1"/>
</dbReference>
<feature type="domain" description="Ras-GEF" evidence="4">
    <location>
        <begin position="229"/>
        <end position="499"/>
    </location>
</feature>
<dbReference type="InterPro" id="IPR023578">
    <property type="entry name" value="Ras_GEF_dom_sf"/>
</dbReference>
<dbReference type="Pfam" id="PF00618">
    <property type="entry name" value="RasGEF_N"/>
    <property type="match status" value="1"/>
</dbReference>
<dbReference type="Pfam" id="PF00788">
    <property type="entry name" value="RA"/>
    <property type="match status" value="1"/>
</dbReference>
<dbReference type="GeneID" id="106470342"/>
<dbReference type="PROSITE" id="PS50212">
    <property type="entry name" value="RASGEF_NTER"/>
    <property type="match status" value="1"/>
</dbReference>
<dbReference type="SMART" id="SM00229">
    <property type="entry name" value="RasGEFN"/>
    <property type="match status" value="1"/>
</dbReference>
<keyword evidence="1 2" id="KW-0344">Guanine-nucleotide releasing factor</keyword>
<protein>
    <submittedName>
        <fullName evidence="8">Ral guanine nucleotide dissociation stimulator-like 1</fullName>
    </submittedName>
</protein>
<reference evidence="8" key="1">
    <citation type="submission" date="2025-08" db="UniProtKB">
        <authorList>
            <consortium name="RefSeq"/>
        </authorList>
    </citation>
    <scope>IDENTIFICATION</scope>
    <source>
        <tissue evidence="8">Muscle</tissue>
    </source>
</reference>
<dbReference type="InterPro" id="IPR000651">
    <property type="entry name" value="Ras-like_Gua-exchang_fac_N"/>
</dbReference>
<dbReference type="PROSITE" id="PS50009">
    <property type="entry name" value="RASGEF_CAT"/>
    <property type="match status" value="1"/>
</dbReference>
<feature type="region of interest" description="Disordered" evidence="3">
    <location>
        <begin position="503"/>
        <end position="547"/>
    </location>
</feature>
<dbReference type="InterPro" id="IPR019804">
    <property type="entry name" value="Ras_G-nucl-exch_fac_CS"/>
</dbReference>
<name>A0ABM1BPU8_LIMPO</name>
<dbReference type="Gene3D" id="3.10.20.90">
    <property type="entry name" value="Phosphatidylinositol 3-kinase Catalytic Subunit, Chain A, domain 1"/>
    <property type="match status" value="1"/>
</dbReference>
<evidence type="ECO:0000259" key="4">
    <source>
        <dbReference type="PROSITE" id="PS50009"/>
    </source>
</evidence>
<feature type="compositionally biased region" description="Polar residues" evidence="3">
    <location>
        <begin position="503"/>
        <end position="516"/>
    </location>
</feature>
<dbReference type="PANTHER" id="PTHR23113">
    <property type="entry name" value="GUANINE NUCLEOTIDE EXCHANGE FACTOR"/>
    <property type="match status" value="1"/>
</dbReference>
<dbReference type="InterPro" id="IPR001895">
    <property type="entry name" value="RASGEF_cat_dom"/>
</dbReference>
<organism evidence="7 8">
    <name type="scientific">Limulus polyphemus</name>
    <name type="common">Atlantic horseshoe crab</name>
    <dbReference type="NCBI Taxonomy" id="6850"/>
    <lineage>
        <taxon>Eukaryota</taxon>
        <taxon>Metazoa</taxon>
        <taxon>Ecdysozoa</taxon>
        <taxon>Arthropoda</taxon>
        <taxon>Chelicerata</taxon>
        <taxon>Merostomata</taxon>
        <taxon>Xiphosura</taxon>
        <taxon>Limulidae</taxon>
        <taxon>Limulus</taxon>
    </lineage>
</organism>
<evidence type="ECO:0000256" key="2">
    <source>
        <dbReference type="PROSITE-ProRule" id="PRU00168"/>
    </source>
</evidence>
<dbReference type="CDD" id="cd00153">
    <property type="entry name" value="RA_RalGDS_like"/>
    <property type="match status" value="1"/>
</dbReference>
<dbReference type="CDD" id="cd00155">
    <property type="entry name" value="RasGEF"/>
    <property type="match status" value="1"/>
</dbReference>
<sequence>MNPVGVTEDHHHSLWRLWGEEKTKNATYSVYLKKVRYHPASLPENKESNVIEDTQTQLQWEMVQVKFIKAGTLDKLVESLASDAGELESTYITIFLATYRSFATPQKVVTLLLNRYKQLCGTEVKMKEDIKEQHKKTIIQVLHVWLDMYSEDFKDPPQYFALHQVIEFAKQFVPTGQLELRAQYKLDKFKREEETDEKVREVGWCHSSTESVDIDDVEVVMPYNFFEIPEDHFALQLTWMDAELFKKLVPYQCLGSVWSRREKNTDWEIIPSTVTATVNQFNAVSLSVMSTVLYDTEMKLSVRASVISKWIDIAQELRFLKNFSSLKAVVAALQSNAIHRLKKVWLAVPREKFEVYNELARIFSEDNNQIICRNLLVKEGSAKFVEVVGDDDHQLQKALQRQLSVGNHGPMQGTIPYLGTFLTDLTMIDAAIPDKNQDGLINFDKKRKEFEVLAQIKLLQSAAKNYTTTPDERFLAWFDSVPVIDENESYRLSCLIEPQPQNSVISDKTGNGTKNIRNTRHKKNLSTSSTSTTSSSSVFYDDDHSNTSVPSTGIDCIVSSNDMVHSGSSLSLPLLVHGNSRSSVMMPGSPTTPLRSRSTEFYIIRVSVDKRGKSEGSGSAVYKSIMLSNRDHTRAVIQNALMKHELSGSPDDYSLAQILPEGHMVFPENVNVFYALNTSYDLNFVVCPKQDDSSEFQKKKTKYPHKMKRLFSAMT</sequence>
<dbReference type="Proteomes" id="UP000694941">
    <property type="component" value="Unplaced"/>
</dbReference>
<dbReference type="InterPro" id="IPR036964">
    <property type="entry name" value="RASGEF_cat_dom_sf"/>
</dbReference>
<dbReference type="Pfam" id="PF00617">
    <property type="entry name" value="RasGEF"/>
    <property type="match status" value="1"/>
</dbReference>
<feature type="domain" description="Ras-associating" evidence="5">
    <location>
        <begin position="600"/>
        <end position="691"/>
    </location>
</feature>